<dbReference type="GO" id="GO:0005525">
    <property type="term" value="F:GTP binding"/>
    <property type="evidence" value="ECO:0007669"/>
    <property type="project" value="UniProtKB-KW"/>
</dbReference>
<dbReference type="InterPro" id="IPR009000">
    <property type="entry name" value="Transl_B-barrel_sf"/>
</dbReference>
<dbReference type="InterPro" id="IPR007869">
    <property type="entry name" value="Homing_endonuc_PI-Sce"/>
</dbReference>
<dbReference type="InterPro" id="IPR007868">
    <property type="entry name" value="Hom_end_hint"/>
</dbReference>
<organism evidence="4">
    <name type="scientific">Marseillevirus LCMAC101</name>
    <dbReference type="NCBI Taxonomy" id="2506602"/>
    <lineage>
        <taxon>Viruses</taxon>
        <taxon>Varidnaviria</taxon>
        <taxon>Bamfordvirae</taxon>
        <taxon>Nucleocytoviricota</taxon>
        <taxon>Megaviricetes</taxon>
        <taxon>Pimascovirales</taxon>
        <taxon>Pimascovirales incertae sedis</taxon>
        <taxon>Marseilleviridae</taxon>
    </lineage>
</organism>
<gene>
    <name evidence="4" type="ORF">LCMAC101_06990</name>
</gene>
<dbReference type="InterPro" id="IPR000795">
    <property type="entry name" value="T_Tr_GTP-bd_dom"/>
</dbReference>
<evidence type="ECO:0000256" key="1">
    <source>
        <dbReference type="ARBA" id="ARBA00022741"/>
    </source>
</evidence>
<dbReference type="PANTHER" id="PTHR43721:SF9">
    <property type="entry name" value="GTP-BINDING PROTEIN 1"/>
    <property type="match status" value="1"/>
</dbReference>
<accession>A0A481YU92</accession>
<protein>
    <recommendedName>
        <fullName evidence="3">DOD-type homing endonuclease domain-containing protein</fullName>
    </recommendedName>
</protein>
<evidence type="ECO:0000313" key="4">
    <source>
        <dbReference type="EMBL" id="QBK86104.1"/>
    </source>
</evidence>
<dbReference type="GO" id="GO:0003677">
    <property type="term" value="F:DNA binding"/>
    <property type="evidence" value="ECO:0007669"/>
    <property type="project" value="InterPro"/>
</dbReference>
<dbReference type="GO" id="GO:0016539">
    <property type="term" value="P:intein-mediated protein splicing"/>
    <property type="evidence" value="ECO:0007669"/>
    <property type="project" value="InterPro"/>
</dbReference>
<dbReference type="SUPFAM" id="SSF51294">
    <property type="entry name" value="Hedgehog/intein (Hint) domain"/>
    <property type="match status" value="1"/>
</dbReference>
<evidence type="ECO:0000256" key="2">
    <source>
        <dbReference type="ARBA" id="ARBA00023134"/>
    </source>
</evidence>
<dbReference type="PROSITE" id="PS50819">
    <property type="entry name" value="INTEIN_ENDONUCLEASE"/>
    <property type="match status" value="1"/>
</dbReference>
<dbReference type="InterPro" id="IPR027417">
    <property type="entry name" value="P-loop_NTPase"/>
</dbReference>
<evidence type="ECO:0000259" key="3">
    <source>
        <dbReference type="PROSITE" id="PS50819"/>
    </source>
</evidence>
<dbReference type="Gene3D" id="3.40.50.300">
    <property type="entry name" value="P-loop containing nucleotide triphosphate hydrolases"/>
    <property type="match status" value="1"/>
</dbReference>
<dbReference type="Gene3D" id="2.40.30.10">
    <property type="entry name" value="Translation factors"/>
    <property type="match status" value="2"/>
</dbReference>
<dbReference type="GO" id="GO:0003924">
    <property type="term" value="F:GTPase activity"/>
    <property type="evidence" value="ECO:0007669"/>
    <property type="project" value="InterPro"/>
</dbReference>
<dbReference type="Pfam" id="PF05203">
    <property type="entry name" value="Hom_end_hint"/>
    <property type="match status" value="1"/>
</dbReference>
<dbReference type="EMBL" id="MK500330">
    <property type="protein sequence ID" value="QBK86104.1"/>
    <property type="molecule type" value="Genomic_DNA"/>
</dbReference>
<dbReference type="PRINTS" id="PR00379">
    <property type="entry name" value="INTEIN"/>
</dbReference>
<dbReference type="Pfam" id="PF00009">
    <property type="entry name" value="GTP_EFTU"/>
    <property type="match status" value="1"/>
</dbReference>
<dbReference type="InterPro" id="IPR050055">
    <property type="entry name" value="EF-Tu_GTPase"/>
</dbReference>
<sequence length="1009" mass="114084">MAANVDVEADVDELGDEIHSILTLGPEKDGGDTEYKRSLLGKDKDRQLKLETQMRYRMEEGNGQCTYIIGVDDDGTSYGLTEDEYEETRAVLDKIAKRNDYSLRLLTSSKCKRRRGRDKTYTQGSVYEFLVRENNLINYEEIKIATGGNVDSAKCECRDTKIRMYSGDVKNIQDIVKGDLLMGDDGKSRKILTTTKGWGQMYKIIPVNGTSLIVNKNHVLCFKASNYNISFWDKARQRYSVRTFALKDGKPKLVTKTFLVRPDNGYYLSKTDAETAANDYLLQVLSDSQTIKLGDVVELTLNDFINLTKLEQSALKLFRVGIEFKEQSIELDPYMLGYWLGDGNSSDSIIYTAEKEVVKYYEKNLSLYDLEIHYRGDYKYRIKSIHKQRKRNNHFRNCLKKYNLYKNKHIPTCYKYNTRDIRLRLLAGLIDSDGTLKNGGYVIAMAQKNKKLVDDIVELSRSLGFASYPRDEQVICTNGKNGPVECYAIRFSINGEGIEQIPVIVPRKKTSPRKSPKNVLVTGIKEIKILPDQEYFGFELDGNGRYLHDDYTVTHNSTTIGVLISGQLDNGNGSARNKVLTFKHEVESGRTSSISQQLLGYDPEGKVVNHDDTIKKISWPEIAARSSKVIKFFDLCGHAKYSKTTIRGFISNSIDYAIITVGANMGSGQFSKEEENEEEKEGKKVGGSTEEHIQICLTLRIPIIILLTKIDLGEKVPDVMKETLDRIKKIFSKPGWRKMLFHINNMSDVITVAKSMKGGDIVPIFKTSNVRGDGISLVHEFLNMLRPRLKFDENAPVEMHIGETFMPVGIGLVIGGFLKKGTIKIGQEYLLGPMNDGSSEYKKIKCRSLHVNRTYVQQATPGRYVCFNVPKVERKQVSKGMVIVSTKEQCVSVQSFTAEIIVHKSRINTTIRVGYEIMVHVNAVRAVAKLLEIKEKKSVKLKKSSETVNVGDASGDAKDDDTTSLRQGDRAIIKLKFKQKPRYLKVGNRILLAETKVKMVGRVMEIDVT</sequence>
<keyword evidence="2" id="KW-0342">GTP-binding</keyword>
<feature type="domain" description="DOD-type homing endonuclease" evidence="3">
    <location>
        <begin position="335"/>
        <end position="465"/>
    </location>
</feature>
<dbReference type="InterPro" id="IPR009001">
    <property type="entry name" value="Transl_elong_EF1A/Init_IF2_C"/>
</dbReference>
<dbReference type="InterPro" id="IPR004042">
    <property type="entry name" value="Intein_endonuc_central"/>
</dbReference>
<dbReference type="Gene3D" id="3.10.28.10">
    <property type="entry name" value="Homing endonucleases"/>
    <property type="match status" value="1"/>
</dbReference>
<dbReference type="SUPFAM" id="SSF52540">
    <property type="entry name" value="P-loop containing nucleoside triphosphate hydrolases"/>
    <property type="match status" value="1"/>
</dbReference>
<dbReference type="InterPro" id="IPR006142">
    <property type="entry name" value="INTEIN"/>
</dbReference>
<dbReference type="Pfam" id="PF05204">
    <property type="entry name" value="Hom_end"/>
    <property type="match status" value="1"/>
</dbReference>
<keyword evidence="1" id="KW-0547">Nucleotide-binding</keyword>
<dbReference type="SUPFAM" id="SSF50447">
    <property type="entry name" value="Translation proteins"/>
    <property type="match status" value="1"/>
</dbReference>
<dbReference type="SUPFAM" id="SSF55608">
    <property type="entry name" value="Homing endonucleases"/>
    <property type="match status" value="1"/>
</dbReference>
<reference evidence="4" key="1">
    <citation type="journal article" date="2019" name="MBio">
        <title>Virus Genomes from Deep Sea Sediments Expand the Ocean Megavirome and Support Independent Origins of Viral Gigantism.</title>
        <authorList>
            <person name="Backstrom D."/>
            <person name="Yutin N."/>
            <person name="Jorgensen S.L."/>
            <person name="Dharamshi J."/>
            <person name="Homa F."/>
            <person name="Zaremba-Niedwiedzka K."/>
            <person name="Spang A."/>
            <person name="Wolf Y.I."/>
            <person name="Koonin E.V."/>
            <person name="Ettema T.J."/>
        </authorList>
    </citation>
    <scope>NUCLEOTIDE SEQUENCE</scope>
</reference>
<dbReference type="SUPFAM" id="SSF50465">
    <property type="entry name" value="EF-Tu/eEF-1alpha/eIF2-gamma C-terminal domain"/>
    <property type="match status" value="1"/>
</dbReference>
<proteinExistence type="predicted"/>
<dbReference type="GO" id="GO:0004519">
    <property type="term" value="F:endonuclease activity"/>
    <property type="evidence" value="ECO:0007669"/>
    <property type="project" value="InterPro"/>
</dbReference>
<name>A0A481YU92_9VIRU</name>
<dbReference type="InterPro" id="IPR036844">
    <property type="entry name" value="Hint_dom_sf"/>
</dbReference>
<dbReference type="InterPro" id="IPR027434">
    <property type="entry name" value="Homing_endonucl"/>
</dbReference>
<dbReference type="PANTHER" id="PTHR43721">
    <property type="entry name" value="ELONGATION FACTOR TU-RELATED"/>
    <property type="match status" value="1"/>
</dbReference>